<dbReference type="Proteomes" id="UP001162131">
    <property type="component" value="Unassembled WGS sequence"/>
</dbReference>
<keyword evidence="3" id="KW-0378">Hydrolase</keyword>
<dbReference type="SUPFAM" id="SSF52096">
    <property type="entry name" value="ClpP/crotonase"/>
    <property type="match status" value="1"/>
</dbReference>
<feature type="domain" description="Enoyl-CoA hydratase/isomerase" evidence="4">
    <location>
        <begin position="15"/>
        <end position="299"/>
    </location>
</feature>
<protein>
    <recommendedName>
        <fullName evidence="2">3-hydroxyisobutyryl-CoA hydrolase</fullName>
        <ecNumber evidence="2">3.1.2.4</ecNumber>
    </recommendedName>
</protein>
<dbReference type="EC" id="3.1.2.4" evidence="2"/>
<evidence type="ECO:0000256" key="2">
    <source>
        <dbReference type="ARBA" id="ARBA00011915"/>
    </source>
</evidence>
<dbReference type="PANTHER" id="PTHR43176:SF3">
    <property type="entry name" value="3-HYDROXYISOBUTYRYL-COA HYDROLASE, MITOCHONDRIAL"/>
    <property type="match status" value="1"/>
</dbReference>
<dbReference type="EMBL" id="CAJZBQ010000050">
    <property type="protein sequence ID" value="CAG9330066.1"/>
    <property type="molecule type" value="Genomic_DNA"/>
</dbReference>
<dbReference type="PANTHER" id="PTHR43176">
    <property type="entry name" value="3-HYDROXYISOBUTYRYL-COA HYDROLASE-RELATED"/>
    <property type="match status" value="1"/>
</dbReference>
<organism evidence="5 6">
    <name type="scientific">Blepharisma stoltei</name>
    <dbReference type="NCBI Taxonomy" id="1481888"/>
    <lineage>
        <taxon>Eukaryota</taxon>
        <taxon>Sar</taxon>
        <taxon>Alveolata</taxon>
        <taxon>Ciliophora</taxon>
        <taxon>Postciliodesmatophora</taxon>
        <taxon>Heterotrichea</taxon>
        <taxon>Heterotrichida</taxon>
        <taxon>Blepharismidae</taxon>
        <taxon>Blepharisma</taxon>
    </lineage>
</organism>
<dbReference type="AlphaFoldDB" id="A0AAU9JWR5"/>
<dbReference type="InterPro" id="IPR032259">
    <property type="entry name" value="HIBYL-CoA-H"/>
</dbReference>
<evidence type="ECO:0000256" key="3">
    <source>
        <dbReference type="ARBA" id="ARBA00022801"/>
    </source>
</evidence>
<evidence type="ECO:0000313" key="5">
    <source>
        <dbReference type="EMBL" id="CAG9330066.1"/>
    </source>
</evidence>
<name>A0AAU9JWR5_9CILI</name>
<dbReference type="GO" id="GO:0003860">
    <property type="term" value="F:3-hydroxyisobutyryl-CoA hydrolase activity"/>
    <property type="evidence" value="ECO:0007669"/>
    <property type="project" value="UniProtKB-EC"/>
</dbReference>
<gene>
    <name evidence="5" type="ORF">BSTOLATCC_MIC50176</name>
</gene>
<dbReference type="GO" id="GO:0005739">
    <property type="term" value="C:mitochondrion"/>
    <property type="evidence" value="ECO:0007669"/>
    <property type="project" value="TreeGrafter"/>
</dbReference>
<sequence length="313" mass="35757">MLQTLSLLIDQVPNKNLIFQGCDSNCFSSGRDDKAIIENQAMVSEFYRTELCTIYQIYKQPTETLAILRGLSISAGNGIAMACKYRISTETTRFSMPENSIGKVPCAGASYFLTHLHNKPLGLFLMLSGKELDGNDLFWGGISTHYVPESQITNLLNDLKLSNSLIEVLDKYHQFPPREQSNLIRNLYEIEQVFGEVNTVEEILMKLCAKPTPFKEMVLLNICKNCPLSVKVAFKSFKLGLDMNYKEALEHDYNIEVQLGYRRSYNYKTAVTKKLIEKGEDEIKWYPDHVNQVTDKMVDIIIRNPEGPFLELR</sequence>
<evidence type="ECO:0000259" key="4">
    <source>
        <dbReference type="Pfam" id="PF16113"/>
    </source>
</evidence>
<comment type="catalytic activity">
    <reaction evidence="1">
        <text>3-hydroxy-2-methylpropanoyl-CoA + H2O = 3-hydroxy-2-methylpropanoate + CoA + H(+)</text>
        <dbReference type="Rhea" id="RHEA:20888"/>
        <dbReference type="ChEBI" id="CHEBI:11805"/>
        <dbReference type="ChEBI" id="CHEBI:15377"/>
        <dbReference type="ChEBI" id="CHEBI:15378"/>
        <dbReference type="ChEBI" id="CHEBI:57287"/>
        <dbReference type="ChEBI" id="CHEBI:57340"/>
        <dbReference type="EC" id="3.1.2.4"/>
    </reaction>
</comment>
<dbReference type="Pfam" id="PF16113">
    <property type="entry name" value="ECH_2"/>
    <property type="match status" value="1"/>
</dbReference>
<dbReference type="InterPro" id="IPR029045">
    <property type="entry name" value="ClpP/crotonase-like_dom_sf"/>
</dbReference>
<evidence type="ECO:0000313" key="6">
    <source>
        <dbReference type="Proteomes" id="UP001162131"/>
    </source>
</evidence>
<proteinExistence type="predicted"/>
<dbReference type="Gene3D" id="3.90.226.10">
    <property type="entry name" value="2-enoyl-CoA Hydratase, Chain A, domain 1"/>
    <property type="match status" value="1"/>
</dbReference>
<dbReference type="CDD" id="cd06558">
    <property type="entry name" value="crotonase-like"/>
    <property type="match status" value="1"/>
</dbReference>
<dbReference type="InterPro" id="IPR045004">
    <property type="entry name" value="ECH_dom"/>
</dbReference>
<evidence type="ECO:0000256" key="1">
    <source>
        <dbReference type="ARBA" id="ARBA00001709"/>
    </source>
</evidence>
<dbReference type="GO" id="GO:0006574">
    <property type="term" value="P:L-valine catabolic process"/>
    <property type="evidence" value="ECO:0007669"/>
    <property type="project" value="TreeGrafter"/>
</dbReference>
<comment type="caution">
    <text evidence="5">The sequence shown here is derived from an EMBL/GenBank/DDBJ whole genome shotgun (WGS) entry which is preliminary data.</text>
</comment>
<keyword evidence="6" id="KW-1185">Reference proteome</keyword>
<reference evidence="5" key="1">
    <citation type="submission" date="2021-09" db="EMBL/GenBank/DDBJ databases">
        <authorList>
            <consortium name="AG Swart"/>
            <person name="Singh M."/>
            <person name="Singh A."/>
            <person name="Seah K."/>
            <person name="Emmerich C."/>
        </authorList>
    </citation>
    <scope>NUCLEOTIDE SEQUENCE</scope>
    <source>
        <strain evidence="5">ATCC30299</strain>
    </source>
</reference>
<accession>A0AAU9JWR5</accession>